<dbReference type="Proteomes" id="UP000744676">
    <property type="component" value="Unassembled WGS sequence"/>
</dbReference>
<sequence length="240" mass="26720">MADKLQPDSQRCWSEKRVTFSGLDEFWIIPNREELALLEEEEDDSFSFCEYLAEELYKEEKDYKGFGRNIASTSNANSTSESLTTSTAVMSNSIDVPHDHYAQHSLTTLEPASGAWDQSSDHNKESLSRGRSSLRKQDLPENASDNLCNGFPSQRRSALSKDVSEARDQIPALPLPPPPPPQQQRAPPPLLSAKVRGQRLAQLQQRALPSLLSAKARYQSSNPIASSSGIQSLKFLFLKV</sequence>
<name>A0ACB6UXP8_9ASCO</name>
<reference evidence="1 2" key="1">
    <citation type="journal article" date="2020" name="Front. Microbiol.">
        <title>Phenotypic and Genetic Characterization of the Cheese Ripening Yeast Geotrichum candidum.</title>
        <authorList>
            <person name="Perkins V."/>
            <person name="Vignola S."/>
            <person name="Lessard M.H."/>
            <person name="Plante P.L."/>
            <person name="Corbeil J."/>
            <person name="Dugat-Bony E."/>
            <person name="Frenette M."/>
            <person name="Labrie S."/>
        </authorList>
    </citation>
    <scope>NUCLEOTIDE SEQUENCE [LARGE SCALE GENOMIC DNA]</scope>
    <source>
        <strain evidence="1 2">LMA-1147</strain>
    </source>
</reference>
<comment type="caution">
    <text evidence="1">The sequence shown here is derived from an EMBL/GenBank/DDBJ whole genome shotgun (WGS) entry which is preliminary data.</text>
</comment>
<organism evidence="1 2">
    <name type="scientific">Geotrichum galactomycetum</name>
    <dbReference type="NCBI Taxonomy" id="27317"/>
    <lineage>
        <taxon>Eukaryota</taxon>
        <taxon>Fungi</taxon>
        <taxon>Dikarya</taxon>
        <taxon>Ascomycota</taxon>
        <taxon>Saccharomycotina</taxon>
        <taxon>Dipodascomycetes</taxon>
        <taxon>Dipodascales</taxon>
        <taxon>Dipodascaceae</taxon>
        <taxon>Geotrichum</taxon>
    </lineage>
</organism>
<evidence type="ECO:0000313" key="2">
    <source>
        <dbReference type="Proteomes" id="UP000744676"/>
    </source>
</evidence>
<protein>
    <submittedName>
        <fullName evidence="1">Uncharacterized protein</fullName>
    </submittedName>
</protein>
<dbReference type="EMBL" id="QVQA01000505">
    <property type="protein sequence ID" value="KAF5092208.1"/>
    <property type="molecule type" value="Genomic_DNA"/>
</dbReference>
<keyword evidence="2" id="KW-1185">Reference proteome</keyword>
<proteinExistence type="predicted"/>
<evidence type="ECO:0000313" key="1">
    <source>
        <dbReference type="EMBL" id="KAF5092208.1"/>
    </source>
</evidence>
<gene>
    <name evidence="1" type="ORF">D0Z00_004693</name>
</gene>
<accession>A0ACB6UXP8</accession>